<dbReference type="AlphaFoldDB" id="A0AAV0IYS1"/>
<reference evidence="2" key="1">
    <citation type="submission" date="2022-08" db="EMBL/GenBank/DDBJ databases">
        <authorList>
            <person name="Gutierrez-Valencia J."/>
        </authorList>
    </citation>
    <scope>NUCLEOTIDE SEQUENCE</scope>
</reference>
<dbReference type="Proteomes" id="UP001154282">
    <property type="component" value="Unassembled WGS sequence"/>
</dbReference>
<proteinExistence type="predicted"/>
<feature type="compositionally biased region" description="Low complexity" evidence="1">
    <location>
        <begin position="36"/>
        <end position="50"/>
    </location>
</feature>
<protein>
    <submittedName>
        <fullName evidence="2">Uncharacterized protein</fullName>
    </submittedName>
</protein>
<accession>A0AAV0IYS1</accession>
<organism evidence="2 3">
    <name type="scientific">Linum tenue</name>
    <dbReference type="NCBI Taxonomy" id="586396"/>
    <lineage>
        <taxon>Eukaryota</taxon>
        <taxon>Viridiplantae</taxon>
        <taxon>Streptophyta</taxon>
        <taxon>Embryophyta</taxon>
        <taxon>Tracheophyta</taxon>
        <taxon>Spermatophyta</taxon>
        <taxon>Magnoliopsida</taxon>
        <taxon>eudicotyledons</taxon>
        <taxon>Gunneridae</taxon>
        <taxon>Pentapetalae</taxon>
        <taxon>rosids</taxon>
        <taxon>fabids</taxon>
        <taxon>Malpighiales</taxon>
        <taxon>Linaceae</taxon>
        <taxon>Linum</taxon>
    </lineage>
</organism>
<evidence type="ECO:0000256" key="1">
    <source>
        <dbReference type="SAM" id="MobiDB-lite"/>
    </source>
</evidence>
<evidence type="ECO:0000313" key="2">
    <source>
        <dbReference type="EMBL" id="CAI0402787.1"/>
    </source>
</evidence>
<comment type="caution">
    <text evidence="2">The sequence shown here is derived from an EMBL/GenBank/DDBJ whole genome shotgun (WGS) entry which is preliminary data.</text>
</comment>
<feature type="region of interest" description="Disordered" evidence="1">
    <location>
        <begin position="30"/>
        <end position="50"/>
    </location>
</feature>
<keyword evidence="3" id="KW-1185">Reference proteome</keyword>
<sequence length="50" mass="5233">MKMVIQVLTGEASPPVVPVEWPAFVWPAGGRPSDCSTSGSQGSLFSQLSL</sequence>
<evidence type="ECO:0000313" key="3">
    <source>
        <dbReference type="Proteomes" id="UP001154282"/>
    </source>
</evidence>
<name>A0AAV0IYS1_9ROSI</name>
<dbReference type="EMBL" id="CAMGYJ010000004">
    <property type="protein sequence ID" value="CAI0402787.1"/>
    <property type="molecule type" value="Genomic_DNA"/>
</dbReference>
<gene>
    <name evidence="2" type="ORF">LITE_LOCUS11773</name>
</gene>